<evidence type="ECO:0000313" key="14">
    <source>
        <dbReference type="Proteomes" id="UP000094527"/>
    </source>
</evidence>
<feature type="region of interest" description="Disordered" evidence="11">
    <location>
        <begin position="500"/>
        <end position="526"/>
    </location>
</feature>
<dbReference type="OrthoDB" id="10064108at2759"/>
<evidence type="ECO:0000313" key="13">
    <source>
        <dbReference type="EMBL" id="ODN00477.1"/>
    </source>
</evidence>
<dbReference type="OMA" id="PRTECIE"/>
<dbReference type="GO" id="GO:0008270">
    <property type="term" value="F:zinc ion binding"/>
    <property type="evidence" value="ECO:0007669"/>
    <property type="project" value="UniProtKB-KW"/>
</dbReference>
<dbReference type="InterPro" id="IPR001841">
    <property type="entry name" value="Znf_RING"/>
</dbReference>
<dbReference type="Proteomes" id="UP000094527">
    <property type="component" value="Unassembled WGS sequence"/>
</dbReference>
<dbReference type="GO" id="GO:0000976">
    <property type="term" value="F:transcription cis-regulatory region binding"/>
    <property type="evidence" value="ECO:0007669"/>
    <property type="project" value="TreeGrafter"/>
</dbReference>
<sequence>RIRVDGEMPKCPICLDSPVAAKITKCGHIYCWPCFLHYLSLSDNEVRTCPICYNPVSKNDLKSVSFIPQIGVEIGTKMEMRLMVRMKDANTAFPLDKSDGWEDKFCKILQVAPTAVIQNVLIHEKFELDFTFDADPFAPEACFIQQALNFLDERRIALLNVDLNFCNNLTLPANGLIPPDCYIRFPDVSNDGPPAIGSADMCGKKPRNDSVSSNSSGGYEDPTLVQVQSSTAGQGHAYFYQMSDGRNVFLHPMNMAMLWRELGTDVEKWPQVLTFEVIDIESKSATEENRKRLKFCRHLPLNAPFELVEVNLDEFGISPEVKADFASQLHQRQQRRRNRAKEEKMLERKQRELEAQELNKLRHMPKLSSTQEFPAFGTSIAEQEFALAVIQEEIAAAASGAIGTNVEECKAEETFANVFQASTSFAQMAGKAPLKKSPTYPIGGGTAWGKSPVAGITPNAILARHSDSENEGEDYTPVPNYRASVSDAIERALAGLDLSGTSGFANNSELAASPGSGNKKKKSKKGKVLFATGMGFN</sequence>
<dbReference type="SMART" id="SM00184">
    <property type="entry name" value="RING"/>
    <property type="match status" value="1"/>
</dbReference>
<evidence type="ECO:0000256" key="7">
    <source>
        <dbReference type="ARBA" id="ARBA00035131"/>
    </source>
</evidence>
<evidence type="ECO:0000256" key="2">
    <source>
        <dbReference type="ARBA" id="ARBA00008117"/>
    </source>
</evidence>
<comment type="caution">
    <text evidence="13">The sequence shown here is derived from an EMBL/GenBank/DDBJ whole genome shotgun (WGS) entry which is preliminary data.</text>
</comment>
<evidence type="ECO:0000256" key="4">
    <source>
        <dbReference type="ARBA" id="ARBA00022723"/>
    </source>
</evidence>
<dbReference type="SUPFAM" id="SSF57850">
    <property type="entry name" value="RING/U-box"/>
    <property type="match status" value="1"/>
</dbReference>
<protein>
    <recommendedName>
        <fullName evidence="7">E3 ubiquitin-protein ligase RNF10</fullName>
    </recommendedName>
    <alternativeName>
        <fullName evidence="8">RING finger protein 10</fullName>
    </alternativeName>
</protein>
<feature type="compositionally biased region" description="Polar residues" evidence="11">
    <location>
        <begin position="500"/>
        <end position="510"/>
    </location>
</feature>
<reference evidence="13 14" key="1">
    <citation type="journal article" date="2016" name="Genome Biol. Evol.">
        <title>Gene Family Evolution Reflects Adaptation to Soil Environmental Stressors in the Genome of the Collembolan Orchesella cincta.</title>
        <authorList>
            <person name="Faddeeva-Vakhrusheva A."/>
            <person name="Derks M.F."/>
            <person name="Anvar S.Y."/>
            <person name="Agamennone V."/>
            <person name="Suring W."/>
            <person name="Smit S."/>
            <person name="van Straalen N.M."/>
            <person name="Roelofs D."/>
        </authorList>
    </citation>
    <scope>NUCLEOTIDE SEQUENCE [LARGE SCALE GENOMIC DNA]</scope>
    <source>
        <tissue evidence="13">Mixed pool</tissue>
    </source>
</reference>
<dbReference type="InterPro" id="IPR039739">
    <property type="entry name" value="MAG2/RNF10"/>
</dbReference>
<dbReference type="EMBL" id="LJIJ01000205">
    <property type="protein sequence ID" value="ODN00477.1"/>
    <property type="molecule type" value="Genomic_DNA"/>
</dbReference>
<evidence type="ECO:0000256" key="11">
    <source>
        <dbReference type="SAM" id="MobiDB-lite"/>
    </source>
</evidence>
<dbReference type="PROSITE" id="PS50089">
    <property type="entry name" value="ZF_RING_2"/>
    <property type="match status" value="1"/>
</dbReference>
<keyword evidence="6" id="KW-0862">Zinc</keyword>
<evidence type="ECO:0000259" key="12">
    <source>
        <dbReference type="PROSITE" id="PS50089"/>
    </source>
</evidence>
<keyword evidence="14" id="KW-1185">Reference proteome</keyword>
<keyword evidence="10" id="KW-0175">Coiled coil</keyword>
<comment type="similarity">
    <text evidence="2">Belongs to the RNF10 family.</text>
</comment>
<evidence type="ECO:0000256" key="1">
    <source>
        <dbReference type="ARBA" id="ARBA00004496"/>
    </source>
</evidence>
<dbReference type="GO" id="GO:0005737">
    <property type="term" value="C:cytoplasm"/>
    <property type="evidence" value="ECO:0007669"/>
    <property type="project" value="UniProtKB-SubCell"/>
</dbReference>
<name>A0A1D2N5D7_ORCCI</name>
<dbReference type="InterPro" id="IPR013083">
    <property type="entry name" value="Znf_RING/FYVE/PHD"/>
</dbReference>
<proteinExistence type="inferred from homology"/>
<evidence type="ECO:0000256" key="6">
    <source>
        <dbReference type="ARBA" id="ARBA00022833"/>
    </source>
</evidence>
<evidence type="ECO:0000256" key="5">
    <source>
        <dbReference type="ARBA" id="ARBA00022771"/>
    </source>
</evidence>
<feature type="domain" description="RING-type" evidence="12">
    <location>
        <begin position="11"/>
        <end position="52"/>
    </location>
</feature>
<dbReference type="AlphaFoldDB" id="A0A1D2N5D7"/>
<dbReference type="Gene3D" id="3.30.40.10">
    <property type="entry name" value="Zinc/RING finger domain, C3HC4 (zinc finger)"/>
    <property type="match status" value="1"/>
</dbReference>
<comment type="subcellular location">
    <subcellularLocation>
        <location evidence="1">Cytoplasm</location>
    </subcellularLocation>
</comment>
<evidence type="ECO:0000256" key="9">
    <source>
        <dbReference type="PROSITE-ProRule" id="PRU00175"/>
    </source>
</evidence>
<accession>A0A1D2N5D7</accession>
<dbReference type="InterPro" id="IPR018957">
    <property type="entry name" value="Znf_C3HC4_RING-type"/>
</dbReference>
<dbReference type="GO" id="GO:0045944">
    <property type="term" value="P:positive regulation of transcription by RNA polymerase II"/>
    <property type="evidence" value="ECO:0007669"/>
    <property type="project" value="TreeGrafter"/>
</dbReference>
<feature type="non-terminal residue" evidence="13">
    <location>
        <position position="1"/>
    </location>
</feature>
<feature type="region of interest" description="Disordered" evidence="11">
    <location>
        <begin position="198"/>
        <end position="220"/>
    </location>
</feature>
<dbReference type="CDD" id="cd16536">
    <property type="entry name" value="RING-HC_RNF10"/>
    <property type="match status" value="1"/>
</dbReference>
<evidence type="ECO:0000256" key="8">
    <source>
        <dbReference type="ARBA" id="ARBA00035390"/>
    </source>
</evidence>
<dbReference type="STRING" id="48709.A0A1D2N5D7"/>
<keyword evidence="4" id="KW-0479">Metal-binding</keyword>
<dbReference type="PANTHER" id="PTHR12983:SF9">
    <property type="entry name" value="E3 UBIQUITIN-PROTEIN LIGASE RNF10"/>
    <property type="match status" value="1"/>
</dbReference>
<keyword evidence="3" id="KW-0963">Cytoplasm</keyword>
<organism evidence="13 14">
    <name type="scientific">Orchesella cincta</name>
    <name type="common">Springtail</name>
    <name type="synonym">Podura cincta</name>
    <dbReference type="NCBI Taxonomy" id="48709"/>
    <lineage>
        <taxon>Eukaryota</taxon>
        <taxon>Metazoa</taxon>
        <taxon>Ecdysozoa</taxon>
        <taxon>Arthropoda</taxon>
        <taxon>Hexapoda</taxon>
        <taxon>Collembola</taxon>
        <taxon>Entomobryomorpha</taxon>
        <taxon>Entomobryoidea</taxon>
        <taxon>Orchesellidae</taxon>
        <taxon>Orchesellinae</taxon>
        <taxon>Orchesella</taxon>
    </lineage>
</organism>
<dbReference type="PANTHER" id="PTHR12983">
    <property type="entry name" value="RING FINGER 10 FAMILY MEMBER"/>
    <property type="match status" value="1"/>
</dbReference>
<dbReference type="Pfam" id="PF00097">
    <property type="entry name" value="zf-C3HC4"/>
    <property type="match status" value="1"/>
</dbReference>
<keyword evidence="5 9" id="KW-0863">Zinc-finger</keyword>
<evidence type="ECO:0000256" key="10">
    <source>
        <dbReference type="SAM" id="Coils"/>
    </source>
</evidence>
<feature type="coiled-coil region" evidence="10">
    <location>
        <begin position="323"/>
        <end position="359"/>
    </location>
</feature>
<evidence type="ECO:0000256" key="3">
    <source>
        <dbReference type="ARBA" id="ARBA00022490"/>
    </source>
</evidence>
<gene>
    <name evidence="13" type="ORF">Ocin01_06197</name>
</gene>